<dbReference type="EMBL" id="VJMH01005484">
    <property type="protein sequence ID" value="KAF0695343.1"/>
    <property type="molecule type" value="Genomic_DNA"/>
</dbReference>
<proteinExistence type="predicted"/>
<protein>
    <submittedName>
        <fullName evidence="2">Aste57867_13839 protein</fullName>
    </submittedName>
</protein>
<evidence type="ECO:0000313" key="1">
    <source>
        <dbReference type="EMBL" id="KAF0695343.1"/>
    </source>
</evidence>
<evidence type="ECO:0000313" key="3">
    <source>
        <dbReference type="Proteomes" id="UP000332933"/>
    </source>
</evidence>
<dbReference type="OrthoDB" id="69373at2759"/>
<sequence>MEQDDGTEVLAAVESILCRREYFRKKQRQYRRKNFDERTILLQEIAALEAQIRTSTPSDTSTLQSSDGILSWQVVAQVFRADTRRAKGAHKDLTEQTVATCTRIDGIIRFLHQCRPSPLPSLSTSLPTMQYVTLPANPETRLTAKQWLTQQLYHNTDCVFASFPHDSDVFVHSDVYLTASHMEFTELSQRVVNLPLSTFVKAYYTNLVSRVPPSVHLDHVEIDGNTKNYHTRGMTDAYFNVLEGHFHEAERCILVGRALQDDDTFARGEATPRYSLQWMDSRQLNASQTLVRVYKATVVPLPPAELFPLLKCDLELTSLDDEALTAVFARELRKQVQDTMDSFFKHIEMQFGAMTLE</sequence>
<organism evidence="2 3">
    <name type="scientific">Aphanomyces stellatus</name>
    <dbReference type="NCBI Taxonomy" id="120398"/>
    <lineage>
        <taxon>Eukaryota</taxon>
        <taxon>Sar</taxon>
        <taxon>Stramenopiles</taxon>
        <taxon>Oomycota</taxon>
        <taxon>Saprolegniomycetes</taxon>
        <taxon>Saprolegniales</taxon>
        <taxon>Verrucalvaceae</taxon>
        <taxon>Aphanomyces</taxon>
    </lineage>
</organism>
<reference evidence="2 3" key="1">
    <citation type="submission" date="2019-03" db="EMBL/GenBank/DDBJ databases">
        <authorList>
            <person name="Gaulin E."/>
            <person name="Dumas B."/>
        </authorList>
    </citation>
    <scope>NUCLEOTIDE SEQUENCE [LARGE SCALE GENOMIC DNA]</scope>
    <source>
        <strain evidence="2">CBS 568.67</strain>
    </source>
</reference>
<accession>A0A485L023</accession>
<dbReference type="AlphaFoldDB" id="A0A485L023"/>
<name>A0A485L023_9STRA</name>
<evidence type="ECO:0000313" key="2">
    <source>
        <dbReference type="EMBL" id="VFT90671.1"/>
    </source>
</evidence>
<dbReference type="Proteomes" id="UP000332933">
    <property type="component" value="Unassembled WGS sequence"/>
</dbReference>
<reference evidence="1" key="2">
    <citation type="submission" date="2019-06" db="EMBL/GenBank/DDBJ databases">
        <title>Genomics analysis of Aphanomyces spp. identifies a new class of oomycete effector associated with host adaptation.</title>
        <authorList>
            <person name="Gaulin E."/>
        </authorList>
    </citation>
    <scope>NUCLEOTIDE SEQUENCE</scope>
    <source>
        <strain evidence="1">CBS 578.67</strain>
    </source>
</reference>
<dbReference type="EMBL" id="CAADRA010005505">
    <property type="protein sequence ID" value="VFT90671.1"/>
    <property type="molecule type" value="Genomic_DNA"/>
</dbReference>
<gene>
    <name evidence="2" type="primary">Aste57867_13839</name>
    <name evidence="1" type="ORF">As57867_013788</name>
    <name evidence="2" type="ORF">ASTE57867_13839</name>
</gene>
<keyword evidence="3" id="KW-1185">Reference proteome</keyword>